<proteinExistence type="predicted"/>
<evidence type="ECO:0000313" key="1">
    <source>
        <dbReference type="EMBL" id="HIR50300.1"/>
    </source>
</evidence>
<protein>
    <submittedName>
        <fullName evidence="1">Uncharacterized protein</fullName>
    </submittedName>
</protein>
<sequence>MAWLPEMVYADRIRKKTQIKFGGYDHRVGAEDGSIWNEQNISSRVYPVLEPRKPRYTVRQITTPNGYYIHDGVHYWADGTGLYKDGQKIGDVENSEKVFASLGKYIVIWPDKLVYHTLEGTLETVEQSWTGAAKIQDGTYLDVEAAANTIQASGVDFAEYFRPGDAVTISGATVHEKNNTSIIIREVDGDELRFYENSFVIEEGGDSEAALTISREAPDMDFLCENENRLWGCKGDTIFSSKLGDPFNWNCFDGLATDSYSVDVGSEGDFTGAVSYLGYAVFFKPEQIYKVYGSQPSNYQVMGSAALGVDIGSGKSLAVAGETLFYLSRGGVMAYTGGLPQNASEAFGTEQYRNGVAGSDGIRYWISMEDAAGASHLFCFDTRSGLWAREDATKAGAFGWDRGVYMVKSDGAVLLMGDALQVPPEASAEGQVASWVEFGDFTDEDPNKKGVSKLQMRVEVEQGAALELLVQFDSDGVWKSVKTLQANKKRSYYLAVVPRRCDHYRVKLVGSGAWRLYSMTRESYSGSEL</sequence>
<dbReference type="Proteomes" id="UP000824239">
    <property type="component" value="Unassembled WGS sequence"/>
</dbReference>
<accession>A0A9D1DGP8</accession>
<organism evidence="1 2">
    <name type="scientific">Candidatus Avoscillospira avicola</name>
    <dbReference type="NCBI Taxonomy" id="2840706"/>
    <lineage>
        <taxon>Bacteria</taxon>
        <taxon>Bacillati</taxon>
        <taxon>Bacillota</taxon>
        <taxon>Clostridia</taxon>
        <taxon>Eubacteriales</taxon>
        <taxon>Oscillospiraceae</taxon>
        <taxon>Oscillospiraceae incertae sedis</taxon>
        <taxon>Candidatus Avoscillospira</taxon>
    </lineage>
</organism>
<dbReference type="AlphaFoldDB" id="A0A9D1DGP8"/>
<name>A0A9D1DGP8_9FIRM</name>
<evidence type="ECO:0000313" key="2">
    <source>
        <dbReference type="Proteomes" id="UP000824239"/>
    </source>
</evidence>
<dbReference type="EMBL" id="DVHE01000022">
    <property type="protein sequence ID" value="HIR50300.1"/>
    <property type="molecule type" value="Genomic_DNA"/>
</dbReference>
<comment type="caution">
    <text evidence="1">The sequence shown here is derived from an EMBL/GenBank/DDBJ whole genome shotgun (WGS) entry which is preliminary data.</text>
</comment>
<gene>
    <name evidence="1" type="ORF">IAA53_03290</name>
</gene>
<reference evidence="1" key="1">
    <citation type="submission" date="2020-10" db="EMBL/GenBank/DDBJ databases">
        <authorList>
            <person name="Gilroy R."/>
        </authorList>
    </citation>
    <scope>NUCLEOTIDE SEQUENCE</scope>
    <source>
        <strain evidence="1">ChiBcec15-4380</strain>
    </source>
</reference>
<reference evidence="1" key="2">
    <citation type="journal article" date="2021" name="PeerJ">
        <title>Extensive microbial diversity within the chicken gut microbiome revealed by metagenomics and culture.</title>
        <authorList>
            <person name="Gilroy R."/>
            <person name="Ravi A."/>
            <person name="Getino M."/>
            <person name="Pursley I."/>
            <person name="Horton D.L."/>
            <person name="Alikhan N.F."/>
            <person name="Baker D."/>
            <person name="Gharbi K."/>
            <person name="Hall N."/>
            <person name="Watson M."/>
            <person name="Adriaenssens E.M."/>
            <person name="Foster-Nyarko E."/>
            <person name="Jarju S."/>
            <person name="Secka A."/>
            <person name="Antonio M."/>
            <person name="Oren A."/>
            <person name="Chaudhuri R.R."/>
            <person name="La Ragione R."/>
            <person name="Hildebrand F."/>
            <person name="Pallen M.J."/>
        </authorList>
    </citation>
    <scope>NUCLEOTIDE SEQUENCE</scope>
    <source>
        <strain evidence="1">ChiBcec15-4380</strain>
    </source>
</reference>